<dbReference type="KEGG" id="smo:SELMODRAFT_155699"/>
<dbReference type="SUPFAM" id="SSF102462">
    <property type="entry name" value="Peptidyl-tRNA hydrolase II"/>
    <property type="match status" value="1"/>
</dbReference>
<evidence type="ECO:0000256" key="1">
    <source>
        <dbReference type="ARBA" id="ARBA00013260"/>
    </source>
</evidence>
<evidence type="ECO:0000256" key="3">
    <source>
        <dbReference type="ARBA" id="ARBA00038050"/>
    </source>
</evidence>
<feature type="region of interest" description="Disordered" evidence="5">
    <location>
        <begin position="75"/>
        <end position="105"/>
    </location>
</feature>
<dbReference type="Gramene" id="EFJ15705">
    <property type="protein sequence ID" value="EFJ15705"/>
    <property type="gene ID" value="SELMODRAFT_155699"/>
</dbReference>
<evidence type="ECO:0000256" key="4">
    <source>
        <dbReference type="ARBA" id="ARBA00048707"/>
    </source>
</evidence>
<gene>
    <name evidence="7" type="ORF">SELMODRAFT_155699</name>
</gene>
<name>D8SIY6_SELML</name>
<comment type="similarity">
    <text evidence="3">Belongs to the PTH2 family.</text>
</comment>
<sequence length="226" mass="24154">MMKREEKPHWRSHKQPLQRSPRARQEIGASASASGRETWLTIALKISYFLPGLILGFTLGLWTELPKNAGKALFTPAAPRSGSKARRGNAAASGSSSSSGSSVINSDQTGELKMVFVVRMDLKMGGGKIASQCAHAAVGIYSDLMQSNRSLLSKWESCGQPKIVVSCKHEPEMNDLKAKAERAGLPTFTIADAGRTQVAAGSKTVLVIGPGPKPLVDSVTRQLKLL</sequence>
<reference evidence="7 8" key="1">
    <citation type="journal article" date="2011" name="Science">
        <title>The Selaginella genome identifies genetic changes associated with the evolution of vascular plants.</title>
        <authorList>
            <person name="Banks J.A."/>
            <person name="Nishiyama T."/>
            <person name="Hasebe M."/>
            <person name="Bowman J.L."/>
            <person name="Gribskov M."/>
            <person name="dePamphilis C."/>
            <person name="Albert V.A."/>
            <person name="Aono N."/>
            <person name="Aoyama T."/>
            <person name="Ambrose B.A."/>
            <person name="Ashton N.W."/>
            <person name="Axtell M.J."/>
            <person name="Barker E."/>
            <person name="Barker M.S."/>
            <person name="Bennetzen J.L."/>
            <person name="Bonawitz N.D."/>
            <person name="Chapple C."/>
            <person name="Cheng C."/>
            <person name="Correa L.G."/>
            <person name="Dacre M."/>
            <person name="DeBarry J."/>
            <person name="Dreyer I."/>
            <person name="Elias M."/>
            <person name="Engstrom E.M."/>
            <person name="Estelle M."/>
            <person name="Feng L."/>
            <person name="Finet C."/>
            <person name="Floyd S.K."/>
            <person name="Frommer W.B."/>
            <person name="Fujita T."/>
            <person name="Gramzow L."/>
            <person name="Gutensohn M."/>
            <person name="Harholt J."/>
            <person name="Hattori M."/>
            <person name="Heyl A."/>
            <person name="Hirai T."/>
            <person name="Hiwatashi Y."/>
            <person name="Ishikawa M."/>
            <person name="Iwata M."/>
            <person name="Karol K.G."/>
            <person name="Koehler B."/>
            <person name="Kolukisaoglu U."/>
            <person name="Kubo M."/>
            <person name="Kurata T."/>
            <person name="Lalonde S."/>
            <person name="Li K."/>
            <person name="Li Y."/>
            <person name="Litt A."/>
            <person name="Lyons E."/>
            <person name="Manning G."/>
            <person name="Maruyama T."/>
            <person name="Michael T.P."/>
            <person name="Mikami K."/>
            <person name="Miyazaki S."/>
            <person name="Morinaga S."/>
            <person name="Murata T."/>
            <person name="Mueller-Roeber B."/>
            <person name="Nelson D.R."/>
            <person name="Obara M."/>
            <person name="Oguri Y."/>
            <person name="Olmstead R.G."/>
            <person name="Onodera N."/>
            <person name="Petersen B.L."/>
            <person name="Pils B."/>
            <person name="Prigge M."/>
            <person name="Rensing S.A."/>
            <person name="Riano-Pachon D.M."/>
            <person name="Roberts A.W."/>
            <person name="Sato Y."/>
            <person name="Scheller H.V."/>
            <person name="Schulz B."/>
            <person name="Schulz C."/>
            <person name="Shakirov E.V."/>
            <person name="Shibagaki N."/>
            <person name="Shinohara N."/>
            <person name="Shippen D.E."/>
            <person name="Soerensen I."/>
            <person name="Sotooka R."/>
            <person name="Sugimoto N."/>
            <person name="Sugita M."/>
            <person name="Sumikawa N."/>
            <person name="Tanurdzic M."/>
            <person name="Theissen G."/>
            <person name="Ulvskov P."/>
            <person name="Wakazuki S."/>
            <person name="Weng J.K."/>
            <person name="Willats W.W."/>
            <person name="Wipf D."/>
            <person name="Wolf P.G."/>
            <person name="Yang L."/>
            <person name="Zimmer A.D."/>
            <person name="Zhu Q."/>
            <person name="Mitros T."/>
            <person name="Hellsten U."/>
            <person name="Loque D."/>
            <person name="Otillar R."/>
            <person name="Salamov A."/>
            <person name="Schmutz J."/>
            <person name="Shapiro H."/>
            <person name="Lindquist E."/>
            <person name="Lucas S."/>
            <person name="Rokhsar D."/>
            <person name="Grigoriev I.V."/>
        </authorList>
    </citation>
    <scope>NUCLEOTIDE SEQUENCE [LARGE SCALE GENOMIC DNA]</scope>
</reference>
<dbReference type="PANTHER" id="PTHR12649:SF11">
    <property type="entry name" value="PEPTIDYL-TRNA HYDROLASE 2, MITOCHONDRIAL"/>
    <property type="match status" value="1"/>
</dbReference>
<dbReference type="HOGENOM" id="CLU_073661_1_0_1"/>
<evidence type="ECO:0000313" key="7">
    <source>
        <dbReference type="EMBL" id="EFJ15705.1"/>
    </source>
</evidence>
<dbReference type="Proteomes" id="UP000001514">
    <property type="component" value="Unassembled WGS sequence"/>
</dbReference>
<comment type="catalytic activity">
    <reaction evidence="4">
        <text>an N-acyl-L-alpha-aminoacyl-tRNA + H2O = an N-acyl-L-amino acid + a tRNA + H(+)</text>
        <dbReference type="Rhea" id="RHEA:54448"/>
        <dbReference type="Rhea" id="RHEA-COMP:10123"/>
        <dbReference type="Rhea" id="RHEA-COMP:13883"/>
        <dbReference type="ChEBI" id="CHEBI:15377"/>
        <dbReference type="ChEBI" id="CHEBI:15378"/>
        <dbReference type="ChEBI" id="CHEBI:59874"/>
        <dbReference type="ChEBI" id="CHEBI:78442"/>
        <dbReference type="ChEBI" id="CHEBI:138191"/>
        <dbReference type="EC" id="3.1.1.29"/>
    </reaction>
</comment>
<evidence type="ECO:0000256" key="6">
    <source>
        <dbReference type="SAM" id="Phobius"/>
    </source>
</evidence>
<dbReference type="NCBIfam" id="TIGR00283">
    <property type="entry name" value="arch_pth2"/>
    <property type="match status" value="1"/>
</dbReference>
<accession>D8SIY6</accession>
<dbReference type="EMBL" id="GL377622">
    <property type="protein sequence ID" value="EFJ15705.1"/>
    <property type="molecule type" value="Genomic_DNA"/>
</dbReference>
<evidence type="ECO:0000256" key="2">
    <source>
        <dbReference type="ARBA" id="ARBA00022801"/>
    </source>
</evidence>
<dbReference type="FunFam" id="3.40.1490.10:FF:000002">
    <property type="entry name" value="Peptidyl-tRNA hydrolase 2, mitochondrial"/>
    <property type="match status" value="1"/>
</dbReference>
<dbReference type="InterPro" id="IPR002833">
    <property type="entry name" value="PTH2"/>
</dbReference>
<organism evidence="8">
    <name type="scientific">Selaginella moellendorffii</name>
    <name type="common">Spikemoss</name>
    <dbReference type="NCBI Taxonomy" id="88036"/>
    <lineage>
        <taxon>Eukaryota</taxon>
        <taxon>Viridiplantae</taxon>
        <taxon>Streptophyta</taxon>
        <taxon>Embryophyta</taxon>
        <taxon>Tracheophyta</taxon>
        <taxon>Lycopodiopsida</taxon>
        <taxon>Selaginellales</taxon>
        <taxon>Selaginellaceae</taxon>
        <taxon>Selaginella</taxon>
    </lineage>
</organism>
<dbReference type="InterPro" id="IPR023476">
    <property type="entry name" value="Pep_tRNA_hydro_II_dom_sf"/>
</dbReference>
<keyword evidence="8" id="KW-1185">Reference proteome</keyword>
<keyword evidence="6" id="KW-0472">Membrane</keyword>
<dbReference type="eggNOG" id="KOG3282">
    <property type="taxonomic scope" value="Eukaryota"/>
</dbReference>
<dbReference type="STRING" id="88036.D8SIY6"/>
<feature type="compositionally biased region" description="Low complexity" evidence="5">
    <location>
        <begin position="88"/>
        <end position="102"/>
    </location>
</feature>
<keyword evidence="6" id="KW-1133">Transmembrane helix</keyword>
<proteinExistence type="inferred from homology"/>
<dbReference type="Pfam" id="PF01981">
    <property type="entry name" value="PTH2"/>
    <property type="match status" value="1"/>
</dbReference>
<dbReference type="NCBIfam" id="NF003314">
    <property type="entry name" value="PRK04322.1"/>
    <property type="match status" value="1"/>
</dbReference>
<dbReference type="PANTHER" id="PTHR12649">
    <property type="entry name" value="PEPTIDYL-TRNA HYDROLASE 2"/>
    <property type="match status" value="1"/>
</dbReference>
<protein>
    <recommendedName>
        <fullName evidence="1">peptidyl-tRNA hydrolase</fullName>
        <ecNumber evidence="1">3.1.1.29</ecNumber>
    </recommendedName>
</protein>
<keyword evidence="6" id="KW-0812">Transmembrane</keyword>
<keyword evidence="2" id="KW-0378">Hydrolase</keyword>
<dbReference type="OMA" id="QCAHAAM"/>
<dbReference type="InParanoid" id="D8SIY6"/>
<dbReference type="CDD" id="cd02430">
    <property type="entry name" value="PTH2"/>
    <property type="match status" value="1"/>
</dbReference>
<dbReference type="FunCoup" id="D8SIY6">
    <property type="interactions" value="1950"/>
</dbReference>
<evidence type="ECO:0000256" key="5">
    <source>
        <dbReference type="SAM" id="MobiDB-lite"/>
    </source>
</evidence>
<dbReference type="Gene3D" id="3.40.1490.10">
    <property type="entry name" value="Bit1"/>
    <property type="match status" value="1"/>
</dbReference>
<dbReference type="AlphaFoldDB" id="D8SIY6"/>
<dbReference type="EC" id="3.1.1.29" evidence="1"/>
<evidence type="ECO:0000313" key="8">
    <source>
        <dbReference type="Proteomes" id="UP000001514"/>
    </source>
</evidence>
<feature type="transmembrane region" description="Helical" evidence="6">
    <location>
        <begin position="42"/>
        <end position="62"/>
    </location>
</feature>
<feature type="region of interest" description="Disordered" evidence="5">
    <location>
        <begin position="1"/>
        <end position="30"/>
    </location>
</feature>
<dbReference type="GO" id="GO:0004045">
    <property type="term" value="F:peptidyl-tRNA hydrolase activity"/>
    <property type="evidence" value="ECO:0000318"/>
    <property type="project" value="GO_Central"/>
</dbReference>
<dbReference type="GO" id="GO:0005829">
    <property type="term" value="C:cytosol"/>
    <property type="evidence" value="ECO:0000318"/>
    <property type="project" value="GO_Central"/>
</dbReference>